<reference evidence="1" key="1">
    <citation type="submission" date="2024-06" db="EMBL/GenBank/DDBJ databases">
        <title>Genomic Encyclopedia of Type Strains, Phase IV (KMG-IV): sequencing the most valuable type-strain genomes for metagenomic binning, comparative biology and taxonomic classification.</title>
        <authorList>
            <person name="Goeker M."/>
        </authorList>
    </citation>
    <scope>NUCLEOTIDE SEQUENCE</scope>
    <source>
        <strain evidence="1">SJCon</strain>
    </source>
</reference>
<evidence type="ECO:0000313" key="2">
    <source>
        <dbReference type="Proteomes" id="UP001549207"/>
    </source>
</evidence>
<keyword evidence="2" id="KW-1185">Reference proteome</keyword>
<protein>
    <submittedName>
        <fullName evidence="1">DMSO/TMAO reductase YedYZ molybdopterin-dependent catalytic subunit</fullName>
    </submittedName>
</protein>
<proteinExistence type="predicted"/>
<sequence>MDSSRQQQAAHDGGTGRGGPAAADVEQPSNERQRRRLAAAAGVVAVGAAVVLGELLAGLLSPSLSPMTAVGGAVIDAVPPGVKDWAVALFGTADKAALLVGMGLVIAVLAGMAGDLEVRRRFAGVAIVAVFGLVGVAAVLTRAQVTPAAFALPVVTAVLAAVLLRFLIRRLEAAAETGTTDGSARRRFLRTLAGGALATAAGGILAGAWRGATAGVNDARERLRLPGAASHAPAIPAGAEAGVEGMQPLVTPNRDFYRIDTALSVPAVNPDTWVLRVTGMVEREVELDFASLLAKPLIERHVTIACVSNPVGGDLIGNARWLGWPVRELLGQAGPRAEADMVLSRSADGWTAGTPLEVLTDNRDALLAVGMNGEPLPLEHGFPVRLVVPGLYGYVSATKWVTELKVTRFADDAAYWTPRGWSERGPIKTSSRIDVPRGGRSVPAGTITFGGVAWAQHTGIGKVELRVNRGPWREARLAPGISVDTWYQWTLDVDLTPGQYEVQVRATDLRGASQDEEQRPVAPDGATGFHTVRVDVKS</sequence>
<comment type="caution">
    <text evidence="1">The sequence shown here is derived from an EMBL/GenBank/DDBJ whole genome shotgun (WGS) entry which is preliminary data.</text>
</comment>
<name>A0ACC6TC87_9MICC</name>
<gene>
    <name evidence="1" type="ORF">ABIC98_000871</name>
</gene>
<dbReference type="Proteomes" id="UP001549207">
    <property type="component" value="Unassembled WGS sequence"/>
</dbReference>
<organism evidence="1 2">
    <name type="scientific">Arthrobacter nitrophenolicus</name>
    <dbReference type="NCBI Taxonomy" id="683150"/>
    <lineage>
        <taxon>Bacteria</taxon>
        <taxon>Bacillati</taxon>
        <taxon>Actinomycetota</taxon>
        <taxon>Actinomycetes</taxon>
        <taxon>Micrococcales</taxon>
        <taxon>Micrococcaceae</taxon>
        <taxon>Arthrobacter</taxon>
    </lineage>
</organism>
<dbReference type="EMBL" id="JBEPNJ010000002">
    <property type="protein sequence ID" value="MET3771240.1"/>
    <property type="molecule type" value="Genomic_DNA"/>
</dbReference>
<evidence type="ECO:0000313" key="1">
    <source>
        <dbReference type="EMBL" id="MET3771240.1"/>
    </source>
</evidence>
<accession>A0ACC6TC87</accession>